<dbReference type="EMBL" id="BIFH01000055">
    <property type="protein sequence ID" value="GCE02006.1"/>
    <property type="molecule type" value="Genomic_DNA"/>
</dbReference>
<dbReference type="InterPro" id="IPR013785">
    <property type="entry name" value="Aldolase_TIM"/>
</dbReference>
<dbReference type="Pfam" id="PF21607">
    <property type="entry name" value="FabD_helical_ins"/>
    <property type="match status" value="1"/>
</dbReference>
<gene>
    <name evidence="2" type="ORF">EHYA_09781</name>
</gene>
<dbReference type="RefSeq" id="WP_246127374.1">
    <property type="nucleotide sequence ID" value="NZ_BIFH01000055.1"/>
</dbReference>
<comment type="caution">
    <text evidence="2">The sequence shown here is derived from an EMBL/GenBank/DDBJ whole genome shotgun (WGS) entry which is preliminary data.</text>
</comment>
<evidence type="ECO:0000313" key="2">
    <source>
        <dbReference type="EMBL" id="GCE02006.1"/>
    </source>
</evidence>
<evidence type="ECO:0000259" key="1">
    <source>
        <dbReference type="Pfam" id="PF21607"/>
    </source>
</evidence>
<evidence type="ECO:0000313" key="3">
    <source>
        <dbReference type="Proteomes" id="UP000286931"/>
    </source>
</evidence>
<feature type="domain" description="[Acyl-carrier-protein] S-malonyltransferase-like inserted helical" evidence="1">
    <location>
        <begin position="381"/>
        <end position="460"/>
    </location>
</feature>
<proteinExistence type="predicted"/>
<dbReference type="Gene3D" id="3.20.20.70">
    <property type="entry name" value="Aldolase class I"/>
    <property type="match status" value="1"/>
</dbReference>
<keyword evidence="3" id="KW-1185">Reference proteome</keyword>
<dbReference type="PANTHER" id="PTHR32332:SF20">
    <property type="entry name" value="2-NITROPROPANE DIOXYGENASE-LIKE PROTEIN"/>
    <property type="match status" value="1"/>
</dbReference>
<dbReference type="InterPro" id="IPR049489">
    <property type="entry name" value="FabD-like_helical_ins"/>
</dbReference>
<dbReference type="Proteomes" id="UP000286931">
    <property type="component" value="Unassembled WGS sequence"/>
</dbReference>
<dbReference type="Pfam" id="PF03060">
    <property type="entry name" value="NMO"/>
    <property type="match status" value="1"/>
</dbReference>
<dbReference type="SUPFAM" id="SSF51412">
    <property type="entry name" value="Inosine monophosphate dehydrogenase (IMPDH)"/>
    <property type="match status" value="1"/>
</dbReference>
<reference evidence="2 3" key="1">
    <citation type="submission" date="2018-12" db="EMBL/GenBank/DDBJ databases">
        <title>Draft genome sequence of Embleya hyalina NBRC 13850T.</title>
        <authorList>
            <person name="Komaki H."/>
            <person name="Hosoyama A."/>
            <person name="Kimura A."/>
            <person name="Ichikawa N."/>
            <person name="Tamura T."/>
        </authorList>
    </citation>
    <scope>NUCLEOTIDE SEQUENCE [LARGE SCALE GENOMIC DNA]</scope>
    <source>
        <strain evidence="2 3">NBRC 13850</strain>
    </source>
</reference>
<name>A0A401Z5A3_9ACTN</name>
<dbReference type="NCBIfam" id="TIGR02814">
    <property type="entry name" value="pfaD_fam"/>
    <property type="match status" value="1"/>
</dbReference>
<accession>A0A401Z5A3</accession>
<protein>
    <submittedName>
        <fullName evidence="2">Oxidoreductase</fullName>
    </submittedName>
</protein>
<sequence>MTIGLQASPRRDVSDPTADGLLAVLRQPRSMATIVRRLSDSVTGAVLGDAPVDGCEVVGTLSPLYPEWLGDRSFTTDHGVRFPYVAGEMAQGIAGVAMVEAMARADLLGIFGAAGLPIDAVRRAIEELRHKLPEHAPWGVNIIHNPHSPVWEDEVAALAIRHGVRCVSVSAFSKVTRALAHCCAAGLRMRADGRIVRPRMMMAKVSRPEVAEQFLAPAPPELLHELLTQGLLTADEVALAARVPMVDDLTVESDSGGHTDGRPLSTALPQILALRDTVAHRHGIAPRTRIGAAGGLGTPHAVAAAFAMGAAYVVTGSVNQLSLEAATSDRARTMLQAADTMDVAMAPSADMFEMGSKVQVLSRGTMFAARASRLFQLYRDHESLEDIPPAQIARLEREMFRQPVAQVWAQTEEFWRTREPAQADRAAVDGKHRMALVFRWYLGMSSTWATTGVADRSVDYQIWCGPAVGAFNDWRKDGFLADPANLSVVQIARNLMEGATVLTRAQQLRSHGVDLPAQAFTVHAHELL</sequence>
<dbReference type="InterPro" id="IPR014179">
    <property type="entry name" value="PfaD-like_TIM-barrel"/>
</dbReference>
<dbReference type="PANTHER" id="PTHR32332">
    <property type="entry name" value="2-NITROPROPANE DIOXYGENASE"/>
    <property type="match status" value="1"/>
</dbReference>
<dbReference type="AlphaFoldDB" id="A0A401Z5A3"/>
<organism evidence="2 3">
    <name type="scientific">Embleya hyalina</name>
    <dbReference type="NCBI Taxonomy" id="516124"/>
    <lineage>
        <taxon>Bacteria</taxon>
        <taxon>Bacillati</taxon>
        <taxon>Actinomycetota</taxon>
        <taxon>Actinomycetes</taxon>
        <taxon>Kitasatosporales</taxon>
        <taxon>Streptomycetaceae</taxon>
        <taxon>Embleya</taxon>
    </lineage>
</organism>